<keyword evidence="2" id="KW-1185">Reference proteome</keyword>
<evidence type="ECO:0000313" key="1">
    <source>
        <dbReference type="EMBL" id="MCC9628234.1"/>
    </source>
</evidence>
<dbReference type="InterPro" id="IPR018652">
    <property type="entry name" value="DUF2082_NA-bd_Znr"/>
</dbReference>
<proteinExistence type="predicted"/>
<reference evidence="1" key="1">
    <citation type="submission" date="2021-11" db="EMBL/GenBank/DDBJ databases">
        <title>Genome sequence.</title>
        <authorList>
            <person name="Sun Q."/>
        </authorList>
    </citation>
    <scope>NUCLEOTIDE SEQUENCE</scope>
    <source>
        <strain evidence="1">JC732</strain>
    </source>
</reference>
<dbReference type="Proteomes" id="UP001139103">
    <property type="component" value="Unassembled WGS sequence"/>
</dbReference>
<accession>A0A9X1MMJ9</accession>
<dbReference type="Pfam" id="PF09855">
    <property type="entry name" value="Zn_ribbon_13"/>
    <property type="match status" value="1"/>
</dbReference>
<dbReference type="AlphaFoldDB" id="A0A9X1MMJ9"/>
<dbReference type="RefSeq" id="WP_230217318.1">
    <property type="nucleotide sequence ID" value="NZ_JAJKFT010000004.1"/>
</dbReference>
<evidence type="ECO:0000313" key="2">
    <source>
        <dbReference type="Proteomes" id="UP001139103"/>
    </source>
</evidence>
<gene>
    <name evidence="1" type="ORF">LOC68_07495</name>
</gene>
<organism evidence="1 2">
    <name type="scientific">Blastopirellula sediminis</name>
    <dbReference type="NCBI Taxonomy" id="2894196"/>
    <lineage>
        <taxon>Bacteria</taxon>
        <taxon>Pseudomonadati</taxon>
        <taxon>Planctomycetota</taxon>
        <taxon>Planctomycetia</taxon>
        <taxon>Pirellulales</taxon>
        <taxon>Pirellulaceae</taxon>
        <taxon>Blastopirellula</taxon>
    </lineage>
</organism>
<sequence>MIICPSCKTENPQSAYRCTNCNYGIAPRLTPIRRHKPRYIGDTMEETKAEELGRTYRCANCRSYGGQVKQIAATGTGVSRMIDFQFNEFIVVSCSFCGLVQMYDANIVGGNANGWRILDFLFGID</sequence>
<name>A0A9X1MMJ9_9BACT</name>
<dbReference type="EMBL" id="JAJKFT010000004">
    <property type="protein sequence ID" value="MCC9628234.1"/>
    <property type="molecule type" value="Genomic_DNA"/>
</dbReference>
<protein>
    <submittedName>
        <fullName evidence="1">Zinc ribbon domain-containing protein</fullName>
    </submittedName>
</protein>
<comment type="caution">
    <text evidence="1">The sequence shown here is derived from an EMBL/GenBank/DDBJ whole genome shotgun (WGS) entry which is preliminary data.</text>
</comment>